<name>A0ABT2YRE3_9GAMM</name>
<accession>A0ABT2YRE3</accession>
<dbReference type="EMBL" id="JAOVZB010000002">
    <property type="protein sequence ID" value="MCV2402463.1"/>
    <property type="molecule type" value="Genomic_DNA"/>
</dbReference>
<evidence type="ECO:0000313" key="2">
    <source>
        <dbReference type="EMBL" id="MCV2402463.1"/>
    </source>
</evidence>
<gene>
    <name evidence="2" type="ORF">OFY17_06110</name>
</gene>
<protein>
    <submittedName>
        <fullName evidence="2">Uracil-DNA glycosylase family protein</fullName>
    </submittedName>
</protein>
<feature type="domain" description="Uracil-DNA glycosylase-like" evidence="1">
    <location>
        <begin position="35"/>
        <end position="192"/>
    </location>
</feature>
<comment type="caution">
    <text evidence="2">The sequence shown here is derived from an EMBL/GenBank/DDBJ whole genome shotgun (WGS) entry which is preliminary data.</text>
</comment>
<dbReference type="Proteomes" id="UP001209713">
    <property type="component" value="Unassembled WGS sequence"/>
</dbReference>
<organism evidence="2 3">
    <name type="scientific">Marinomonas sargassi</name>
    <dbReference type="NCBI Taxonomy" id="2984494"/>
    <lineage>
        <taxon>Bacteria</taxon>
        <taxon>Pseudomonadati</taxon>
        <taxon>Pseudomonadota</taxon>
        <taxon>Gammaproteobacteria</taxon>
        <taxon>Oceanospirillales</taxon>
        <taxon>Oceanospirillaceae</taxon>
        <taxon>Marinomonas</taxon>
    </lineage>
</organism>
<dbReference type="SUPFAM" id="SSF52141">
    <property type="entry name" value="Uracil-DNA glycosylase-like"/>
    <property type="match status" value="1"/>
</dbReference>
<dbReference type="RefSeq" id="WP_263529843.1">
    <property type="nucleotide sequence ID" value="NZ_JAOVZB010000002.1"/>
</dbReference>
<dbReference type="PANTHER" id="PTHR42160:SF1">
    <property type="entry name" value="URACIL-DNA GLYCOSYLASE SUPERFAMILY PROTEIN"/>
    <property type="match status" value="1"/>
</dbReference>
<dbReference type="Gene3D" id="3.40.470.10">
    <property type="entry name" value="Uracil-DNA glycosylase-like domain"/>
    <property type="match status" value="1"/>
</dbReference>
<dbReference type="InterPro" id="IPR005122">
    <property type="entry name" value="Uracil-DNA_glycosylase-like"/>
</dbReference>
<dbReference type="InterPro" id="IPR036895">
    <property type="entry name" value="Uracil-DNA_glycosylase-like_sf"/>
</dbReference>
<evidence type="ECO:0000313" key="3">
    <source>
        <dbReference type="Proteomes" id="UP001209713"/>
    </source>
</evidence>
<proteinExistence type="predicted"/>
<dbReference type="SMART" id="SM00987">
    <property type="entry name" value="UreE_C"/>
    <property type="match status" value="1"/>
</dbReference>
<dbReference type="PANTHER" id="PTHR42160">
    <property type="entry name" value="URACIL-DNA GLYCOSYLASE SUPERFAMILY PROTEIN"/>
    <property type="match status" value="1"/>
</dbReference>
<dbReference type="InterPro" id="IPR047124">
    <property type="entry name" value="HI_0220.2"/>
</dbReference>
<dbReference type="CDD" id="cd10033">
    <property type="entry name" value="UDG_like"/>
    <property type="match status" value="1"/>
</dbReference>
<reference evidence="2 3" key="1">
    <citation type="submission" date="2022-10" db="EMBL/GenBank/DDBJ databases">
        <title>Marinomonas transparenta sp. nov. and Marinomonas sargassi sp. nov., isolated from marine alga (Sargassum natans (L.) Gaillon).</title>
        <authorList>
            <person name="Wang Y."/>
        </authorList>
    </citation>
    <scope>NUCLEOTIDE SEQUENCE [LARGE SCALE GENOMIC DNA]</scope>
    <source>
        <strain evidence="2 3">C2222</strain>
    </source>
</reference>
<keyword evidence="3" id="KW-1185">Reference proteome</keyword>
<evidence type="ECO:0000259" key="1">
    <source>
        <dbReference type="SMART" id="SM00986"/>
    </source>
</evidence>
<dbReference type="Pfam" id="PF03167">
    <property type="entry name" value="UDG"/>
    <property type="match status" value="1"/>
</dbReference>
<dbReference type="SMART" id="SM00986">
    <property type="entry name" value="UDG"/>
    <property type="match status" value="1"/>
</dbReference>
<sequence length="199" mass="22475">MVEEQYIKVHEASALLDKVHNCSLCANLPFDPKPILQFNPEAKILIAGQAPGQITHHKGIPFDDPSGDRLRDWMGLSREEFYDDKKVAILPMAFCYPGTGKSGDLAPPAQCAAEWRASLLSVLPNVRLTLVIGQYAIAWHLKEEASSTLTETVKQWRTGWPTRLVMPHPSPRNNRWLKNNSWFALEVLPELKKQVKLLL</sequence>